<comment type="caution">
    <text evidence="12">The sequence shown here is derived from an EMBL/GenBank/DDBJ whole genome shotgun (WGS) entry which is preliminary data.</text>
</comment>
<evidence type="ECO:0000259" key="11">
    <source>
        <dbReference type="Pfam" id="PF01467"/>
    </source>
</evidence>
<dbReference type="EMBL" id="PDYG01000016">
    <property type="protein sequence ID" value="PHU38082.1"/>
    <property type="molecule type" value="Genomic_DNA"/>
</dbReference>
<keyword evidence="7 10" id="KW-0067">ATP-binding</keyword>
<dbReference type="InterPro" id="IPR014729">
    <property type="entry name" value="Rossmann-like_a/b/a_fold"/>
</dbReference>
<evidence type="ECO:0000256" key="10">
    <source>
        <dbReference type="HAMAP-Rule" id="MF_00244"/>
    </source>
</evidence>
<dbReference type="InterPro" id="IPR005248">
    <property type="entry name" value="NadD/NMNAT"/>
</dbReference>
<dbReference type="GO" id="GO:0009435">
    <property type="term" value="P:NAD+ biosynthetic process"/>
    <property type="evidence" value="ECO:0007669"/>
    <property type="project" value="UniProtKB-UniRule"/>
</dbReference>
<dbReference type="PANTHER" id="PTHR39321:SF3">
    <property type="entry name" value="PHOSPHOPANTETHEINE ADENYLYLTRANSFERASE"/>
    <property type="match status" value="1"/>
</dbReference>
<comment type="catalytic activity">
    <reaction evidence="9 10">
        <text>nicotinate beta-D-ribonucleotide + ATP + H(+) = deamido-NAD(+) + diphosphate</text>
        <dbReference type="Rhea" id="RHEA:22860"/>
        <dbReference type="ChEBI" id="CHEBI:15378"/>
        <dbReference type="ChEBI" id="CHEBI:30616"/>
        <dbReference type="ChEBI" id="CHEBI:33019"/>
        <dbReference type="ChEBI" id="CHEBI:57502"/>
        <dbReference type="ChEBI" id="CHEBI:58437"/>
        <dbReference type="EC" id="2.7.7.18"/>
    </reaction>
</comment>
<sequence>MRKIAIYGGSFDPIHKGHLHMAQAAIRQFELDELIMMPSYYSPNKADVRLCDANDRIQMCRIATESIPQIRVSDFETGQHEVSYTYRTMQAFRNRYPDDKRYFIMGGDSLDYFDKWRHPEIIAECAHILVLEREHFDVAHLNAKIDAIKALFPSTISVIKDSAYTASSSDIKKQLEDNPEQCPKTLPKAVYQYICSNHLYGL</sequence>
<keyword evidence="4 10" id="KW-0808">Transferase</keyword>
<accession>A0A2G3E473</accession>
<dbReference type="NCBIfam" id="NF000840">
    <property type="entry name" value="PRK00071.1-3"/>
    <property type="match status" value="1"/>
</dbReference>
<comment type="function">
    <text evidence="1 10">Catalyzes the reversible adenylation of nicotinate mononucleotide (NaMN) to nicotinic acid adenine dinucleotide (NaAD).</text>
</comment>
<comment type="pathway">
    <text evidence="2 10">Cofactor biosynthesis; NAD(+) biosynthesis; deamido-NAD(+) from nicotinate D-ribonucleotide: step 1/1.</text>
</comment>
<dbReference type="CDD" id="cd02165">
    <property type="entry name" value="NMNAT"/>
    <property type="match status" value="1"/>
</dbReference>
<dbReference type="RefSeq" id="WP_099385807.1">
    <property type="nucleotide sequence ID" value="NZ_JANSWH010000099.1"/>
</dbReference>
<evidence type="ECO:0000256" key="6">
    <source>
        <dbReference type="ARBA" id="ARBA00022741"/>
    </source>
</evidence>
<dbReference type="GO" id="GO:0005524">
    <property type="term" value="F:ATP binding"/>
    <property type="evidence" value="ECO:0007669"/>
    <property type="project" value="UniProtKB-KW"/>
</dbReference>
<evidence type="ECO:0000256" key="9">
    <source>
        <dbReference type="ARBA" id="ARBA00048721"/>
    </source>
</evidence>
<keyword evidence="5 10" id="KW-0548">Nucleotidyltransferase</keyword>
<dbReference type="HAMAP" id="MF_00244">
    <property type="entry name" value="NaMN_adenylyltr"/>
    <property type="match status" value="1"/>
</dbReference>
<proteinExistence type="inferred from homology"/>
<keyword evidence="6 10" id="KW-0547">Nucleotide-binding</keyword>
<name>A0A2G3E473_9FIRM</name>
<comment type="similarity">
    <text evidence="10">Belongs to the NadD family.</text>
</comment>
<keyword evidence="13" id="KW-1185">Reference proteome</keyword>
<organism evidence="12 13">
    <name type="scientific">Agathobacter ruminis</name>
    <dbReference type="NCBI Taxonomy" id="1712665"/>
    <lineage>
        <taxon>Bacteria</taxon>
        <taxon>Bacillati</taxon>
        <taxon>Bacillota</taxon>
        <taxon>Clostridia</taxon>
        <taxon>Lachnospirales</taxon>
        <taxon>Lachnospiraceae</taxon>
        <taxon>Agathobacter</taxon>
    </lineage>
</organism>
<dbReference type="GO" id="GO:0004515">
    <property type="term" value="F:nicotinate-nucleotide adenylyltransferase activity"/>
    <property type="evidence" value="ECO:0007669"/>
    <property type="project" value="UniProtKB-UniRule"/>
</dbReference>
<dbReference type="NCBIfam" id="TIGR00125">
    <property type="entry name" value="cyt_tran_rel"/>
    <property type="match status" value="1"/>
</dbReference>
<feature type="domain" description="Cytidyltransferase-like" evidence="11">
    <location>
        <begin position="6"/>
        <end position="173"/>
    </location>
</feature>
<reference evidence="12 13" key="2">
    <citation type="submission" date="2017-10" db="EMBL/GenBank/DDBJ databases">
        <authorList>
            <person name="Banno H."/>
            <person name="Chua N.-H."/>
        </authorList>
    </citation>
    <scope>NUCLEOTIDE SEQUENCE [LARGE SCALE GENOMIC DNA]</scope>
    <source>
        <strain evidence="12 13">JK623</strain>
    </source>
</reference>
<dbReference type="PANTHER" id="PTHR39321">
    <property type="entry name" value="NICOTINATE-NUCLEOTIDE ADENYLYLTRANSFERASE-RELATED"/>
    <property type="match status" value="1"/>
</dbReference>
<dbReference type="UniPathway" id="UPA00253">
    <property type="reaction ID" value="UER00332"/>
</dbReference>
<evidence type="ECO:0000256" key="3">
    <source>
        <dbReference type="ARBA" id="ARBA00022642"/>
    </source>
</evidence>
<evidence type="ECO:0000256" key="4">
    <source>
        <dbReference type="ARBA" id="ARBA00022679"/>
    </source>
</evidence>
<dbReference type="Gene3D" id="3.40.50.620">
    <property type="entry name" value="HUPs"/>
    <property type="match status" value="1"/>
</dbReference>
<evidence type="ECO:0000256" key="7">
    <source>
        <dbReference type="ARBA" id="ARBA00022840"/>
    </source>
</evidence>
<dbReference type="Pfam" id="PF01467">
    <property type="entry name" value="CTP_transf_like"/>
    <property type="match status" value="1"/>
</dbReference>
<keyword evidence="3 10" id="KW-0662">Pyridine nucleotide biosynthesis</keyword>
<gene>
    <name evidence="10 12" type="primary">nadD</name>
    <name evidence="12" type="ORF">CSX02_04675</name>
</gene>
<dbReference type="NCBIfam" id="TIGR00482">
    <property type="entry name" value="nicotinate (nicotinamide) nucleotide adenylyltransferase"/>
    <property type="match status" value="1"/>
</dbReference>
<dbReference type="SUPFAM" id="SSF52374">
    <property type="entry name" value="Nucleotidylyl transferase"/>
    <property type="match status" value="1"/>
</dbReference>
<evidence type="ECO:0000313" key="12">
    <source>
        <dbReference type="EMBL" id="PHU38082.1"/>
    </source>
</evidence>
<reference evidence="12 13" key="1">
    <citation type="submission" date="2017-10" db="EMBL/GenBank/DDBJ databases">
        <title>Resolving the taxonomy of Roseburia spp., Eubacterium rectale and Agathobacter spp. through phylogenomic analysis.</title>
        <authorList>
            <person name="Sheridan P.O."/>
            <person name="Walker A.W."/>
            <person name="Duncan S.H."/>
            <person name="Scott K.P."/>
            <person name="Toole P.W.O."/>
            <person name="Luis P."/>
            <person name="Flint H.J."/>
        </authorList>
    </citation>
    <scope>NUCLEOTIDE SEQUENCE [LARGE SCALE GENOMIC DNA]</scope>
    <source>
        <strain evidence="12 13">JK623</strain>
    </source>
</reference>
<protein>
    <recommendedName>
        <fullName evidence="10">Probable nicotinate-nucleotide adenylyltransferase</fullName>
        <ecNumber evidence="10">2.7.7.18</ecNumber>
    </recommendedName>
    <alternativeName>
        <fullName evidence="10">Deamido-NAD(+) diphosphorylase</fullName>
    </alternativeName>
    <alternativeName>
        <fullName evidence="10">Deamido-NAD(+) pyrophosphorylase</fullName>
    </alternativeName>
    <alternativeName>
        <fullName evidence="10">Nicotinate mononucleotide adenylyltransferase</fullName>
        <shortName evidence="10">NaMN adenylyltransferase</shortName>
    </alternativeName>
</protein>
<evidence type="ECO:0000256" key="5">
    <source>
        <dbReference type="ARBA" id="ARBA00022695"/>
    </source>
</evidence>
<dbReference type="InterPro" id="IPR004821">
    <property type="entry name" value="Cyt_trans-like"/>
</dbReference>
<dbReference type="AlphaFoldDB" id="A0A2G3E473"/>
<evidence type="ECO:0000256" key="1">
    <source>
        <dbReference type="ARBA" id="ARBA00002324"/>
    </source>
</evidence>
<evidence type="ECO:0000313" key="13">
    <source>
        <dbReference type="Proteomes" id="UP000224563"/>
    </source>
</evidence>
<dbReference type="EC" id="2.7.7.18" evidence="10"/>
<evidence type="ECO:0000256" key="8">
    <source>
        <dbReference type="ARBA" id="ARBA00023027"/>
    </source>
</evidence>
<evidence type="ECO:0000256" key="2">
    <source>
        <dbReference type="ARBA" id="ARBA00005019"/>
    </source>
</evidence>
<keyword evidence="8 10" id="KW-0520">NAD</keyword>
<dbReference type="Proteomes" id="UP000224563">
    <property type="component" value="Unassembled WGS sequence"/>
</dbReference>